<dbReference type="InterPro" id="IPR002539">
    <property type="entry name" value="MaoC-like_dom"/>
</dbReference>
<reference evidence="2 3" key="1">
    <citation type="journal article" date="2021" name="Int. J. Syst. Evol. Microbiol.">
        <title>Reticulibacter mediterranei gen. nov., sp. nov., within the new family Reticulibacteraceae fam. nov., and Ktedonospora formicarum gen. nov., sp. nov., Ktedonobacter robiniae sp. nov., Dictyobacter formicarum sp. nov. and Dictyobacter arantiisoli sp. nov., belonging to the class Ktedonobacteria.</title>
        <authorList>
            <person name="Yabe S."/>
            <person name="Zheng Y."/>
            <person name="Wang C.M."/>
            <person name="Sakai Y."/>
            <person name="Abe K."/>
            <person name="Yokota A."/>
            <person name="Donadio S."/>
            <person name="Cavaletti L."/>
            <person name="Monciardini P."/>
        </authorList>
    </citation>
    <scope>NUCLEOTIDE SEQUENCE [LARGE SCALE GENOMIC DNA]</scope>
    <source>
        <strain evidence="2 3">SOSP1-30</strain>
    </source>
</reference>
<sequence>MNAELEPNLPPVGARVTRTRTITDQDIVRFAEVSGDTNPVHLDEAYAAQSRFGRRIAHGFLTGSMISALIGTELPGPGSIYLGQTLKFSAPVYIGDTITVSVEVTKVRADKGLVFLQTECINQDGVKVLTGEATVKYEPDTTAAS</sequence>
<dbReference type="Gene3D" id="3.10.129.10">
    <property type="entry name" value="Hotdog Thioesterase"/>
    <property type="match status" value="1"/>
</dbReference>
<dbReference type="Proteomes" id="UP000654345">
    <property type="component" value="Unassembled WGS sequence"/>
</dbReference>
<gene>
    <name evidence="2" type="ORF">KSB_50280</name>
</gene>
<dbReference type="InterPro" id="IPR029069">
    <property type="entry name" value="HotDog_dom_sf"/>
</dbReference>
<organism evidence="2 3">
    <name type="scientific">Ktedonobacter robiniae</name>
    <dbReference type="NCBI Taxonomy" id="2778365"/>
    <lineage>
        <taxon>Bacteria</taxon>
        <taxon>Bacillati</taxon>
        <taxon>Chloroflexota</taxon>
        <taxon>Ktedonobacteria</taxon>
        <taxon>Ktedonobacterales</taxon>
        <taxon>Ktedonobacteraceae</taxon>
        <taxon>Ktedonobacter</taxon>
    </lineage>
</organism>
<keyword evidence="3" id="KW-1185">Reference proteome</keyword>
<dbReference type="SUPFAM" id="SSF54637">
    <property type="entry name" value="Thioesterase/thiol ester dehydrase-isomerase"/>
    <property type="match status" value="1"/>
</dbReference>
<dbReference type="PANTHER" id="PTHR43437:SF3">
    <property type="entry name" value="HYDROXYACYL-THIOESTER DEHYDRATASE TYPE 2, MITOCHONDRIAL"/>
    <property type="match status" value="1"/>
</dbReference>
<comment type="caution">
    <text evidence="2">The sequence shown here is derived from an EMBL/GenBank/DDBJ whole genome shotgun (WGS) entry which is preliminary data.</text>
</comment>
<evidence type="ECO:0000313" key="2">
    <source>
        <dbReference type="EMBL" id="GHO56553.1"/>
    </source>
</evidence>
<protein>
    <recommendedName>
        <fullName evidence="1">MaoC-like domain-containing protein</fullName>
    </recommendedName>
</protein>
<name>A0ABQ3UV46_9CHLR</name>
<feature type="domain" description="MaoC-like" evidence="1">
    <location>
        <begin position="18"/>
        <end position="110"/>
    </location>
</feature>
<dbReference type="RefSeq" id="WP_201373031.1">
    <property type="nucleotide sequence ID" value="NZ_BNJG01000002.1"/>
</dbReference>
<dbReference type="PANTHER" id="PTHR43437">
    <property type="entry name" value="HYDROXYACYL-THIOESTER DEHYDRATASE TYPE 2, MITOCHONDRIAL-RELATED"/>
    <property type="match status" value="1"/>
</dbReference>
<proteinExistence type="predicted"/>
<accession>A0ABQ3UV46</accession>
<dbReference type="Pfam" id="PF01575">
    <property type="entry name" value="MaoC_dehydratas"/>
    <property type="match status" value="1"/>
</dbReference>
<evidence type="ECO:0000259" key="1">
    <source>
        <dbReference type="Pfam" id="PF01575"/>
    </source>
</evidence>
<dbReference type="InterPro" id="IPR050965">
    <property type="entry name" value="UPF0336/Enoyl-CoA_hydratase"/>
</dbReference>
<dbReference type="EMBL" id="BNJG01000002">
    <property type="protein sequence ID" value="GHO56553.1"/>
    <property type="molecule type" value="Genomic_DNA"/>
</dbReference>
<evidence type="ECO:0000313" key="3">
    <source>
        <dbReference type="Proteomes" id="UP000654345"/>
    </source>
</evidence>
<dbReference type="CDD" id="cd03449">
    <property type="entry name" value="R_hydratase"/>
    <property type="match status" value="1"/>
</dbReference>